<dbReference type="Proteomes" id="UP001215712">
    <property type="component" value="Unassembled WGS sequence"/>
</dbReference>
<proteinExistence type="predicted"/>
<protein>
    <submittedName>
        <fullName evidence="1">Uncharacterized protein</fullName>
    </submittedName>
</protein>
<accession>A0AAD6MVY2</accession>
<dbReference type="InterPro" id="IPR011990">
    <property type="entry name" value="TPR-like_helical_dom_sf"/>
</dbReference>
<reference evidence="1" key="1">
    <citation type="journal article" date="2023" name="IMA Fungus">
        <title>Comparative genomic study of the Penicillium genus elucidates a diverse pangenome and 15 lateral gene transfer events.</title>
        <authorList>
            <person name="Petersen C."/>
            <person name="Sorensen T."/>
            <person name="Nielsen M.R."/>
            <person name="Sondergaard T.E."/>
            <person name="Sorensen J.L."/>
            <person name="Fitzpatrick D.A."/>
            <person name="Frisvad J.C."/>
            <person name="Nielsen K.L."/>
        </authorList>
    </citation>
    <scope>NUCLEOTIDE SEQUENCE</scope>
    <source>
        <strain evidence="1">IBT 17514</strain>
    </source>
</reference>
<dbReference type="InterPro" id="IPR053137">
    <property type="entry name" value="NLR-like"/>
</dbReference>
<comment type="caution">
    <text evidence="1">The sequence shown here is derived from an EMBL/GenBank/DDBJ whole genome shotgun (WGS) entry which is preliminary data.</text>
</comment>
<dbReference type="Pfam" id="PF13374">
    <property type="entry name" value="TPR_10"/>
    <property type="match status" value="1"/>
</dbReference>
<dbReference type="PANTHER" id="PTHR46082">
    <property type="entry name" value="ATP/GTP-BINDING PROTEIN-RELATED"/>
    <property type="match status" value="1"/>
</dbReference>
<dbReference type="SUPFAM" id="SSF48452">
    <property type="entry name" value="TPR-like"/>
    <property type="match status" value="1"/>
</dbReference>
<organism evidence="1 2">
    <name type="scientific">Penicillium malachiteum</name>
    <dbReference type="NCBI Taxonomy" id="1324776"/>
    <lineage>
        <taxon>Eukaryota</taxon>
        <taxon>Fungi</taxon>
        <taxon>Dikarya</taxon>
        <taxon>Ascomycota</taxon>
        <taxon>Pezizomycotina</taxon>
        <taxon>Eurotiomycetes</taxon>
        <taxon>Eurotiomycetidae</taxon>
        <taxon>Eurotiales</taxon>
        <taxon>Aspergillaceae</taxon>
        <taxon>Penicillium</taxon>
    </lineage>
</organism>
<sequence>MDHINLDHLGPMRSIINLTILYQDQDRQRDAEKLGLRAVATYKTNLASGYRSQGRLEEAKELQIQALENSKTKFGVYHPDTLETMSDLASTYWAQDQLEKAKQLQTHIWQTCKSQLGVNHHMTLISLNSLAWMYWHQGLWEKAQRFLVQIAETHKTNLKLGVDHLNMRMYVKMSNDMFRSPIWGLRKEPDQLNELIPGIQDLEHGNINSDTPGITVTGDTVDMTKFELCGIRNTQLMIPSLIPSSFYDKWTIIYLVSLPLPANVSALQFEVIGYDQGFSYCPRDDTSAWFEVSILGPWREIVDPNFANLDDPKHPKSCPGDFGGILQDQGFYFKDLPRKGSEGSIEAANISLSFAQNSTQKRWKHHSVLWSRADSNGDSEGARFLSVLEEGDRLAIWVRAKVQTPVSPFISETLLINLKFPGIN</sequence>
<dbReference type="EMBL" id="JAQJAN010000007">
    <property type="protein sequence ID" value="KAJ5726960.1"/>
    <property type="molecule type" value="Genomic_DNA"/>
</dbReference>
<keyword evidence="2" id="KW-1185">Reference proteome</keyword>
<name>A0AAD6MVY2_9EURO</name>
<dbReference type="Gene3D" id="1.25.40.10">
    <property type="entry name" value="Tetratricopeptide repeat domain"/>
    <property type="match status" value="1"/>
</dbReference>
<reference evidence="1" key="2">
    <citation type="submission" date="2023-01" db="EMBL/GenBank/DDBJ databases">
        <authorList>
            <person name="Petersen C."/>
        </authorList>
    </citation>
    <scope>NUCLEOTIDE SEQUENCE</scope>
    <source>
        <strain evidence="1">IBT 17514</strain>
    </source>
</reference>
<dbReference type="Pfam" id="PF13424">
    <property type="entry name" value="TPR_12"/>
    <property type="match status" value="1"/>
</dbReference>
<gene>
    <name evidence="1" type="ORF">N7493_005987</name>
</gene>
<dbReference type="AlphaFoldDB" id="A0AAD6MVY2"/>
<evidence type="ECO:0000313" key="1">
    <source>
        <dbReference type="EMBL" id="KAJ5726960.1"/>
    </source>
</evidence>
<evidence type="ECO:0000313" key="2">
    <source>
        <dbReference type="Proteomes" id="UP001215712"/>
    </source>
</evidence>
<dbReference type="PANTHER" id="PTHR46082:SF11">
    <property type="entry name" value="AAA+ ATPASE DOMAIN-CONTAINING PROTEIN-RELATED"/>
    <property type="match status" value="1"/>
</dbReference>